<dbReference type="CDD" id="cd01948">
    <property type="entry name" value="EAL"/>
    <property type="match status" value="1"/>
</dbReference>
<dbReference type="SUPFAM" id="SSF55073">
    <property type="entry name" value="Nucleotide cyclase"/>
    <property type="match status" value="1"/>
</dbReference>
<keyword evidence="6" id="KW-1185">Reference proteome</keyword>
<dbReference type="InterPro" id="IPR035965">
    <property type="entry name" value="PAS-like_dom_sf"/>
</dbReference>
<dbReference type="PANTHER" id="PTHR44757">
    <property type="entry name" value="DIGUANYLATE CYCLASE DGCP"/>
    <property type="match status" value="1"/>
</dbReference>
<keyword evidence="1" id="KW-1133">Transmembrane helix</keyword>
<dbReference type="InterPro" id="IPR000014">
    <property type="entry name" value="PAS"/>
</dbReference>
<dbReference type="Proteomes" id="UP000531216">
    <property type="component" value="Unassembled WGS sequence"/>
</dbReference>
<dbReference type="SUPFAM" id="SSF55785">
    <property type="entry name" value="PYP-like sensor domain (PAS domain)"/>
    <property type="match status" value="1"/>
</dbReference>
<dbReference type="EMBL" id="JACIDO010000010">
    <property type="protein sequence ID" value="MBB3937633.1"/>
    <property type="molecule type" value="Genomic_DNA"/>
</dbReference>
<dbReference type="CDD" id="cd01949">
    <property type="entry name" value="GGDEF"/>
    <property type="match status" value="1"/>
</dbReference>
<keyword evidence="1" id="KW-0812">Transmembrane</keyword>
<dbReference type="InterPro" id="IPR052155">
    <property type="entry name" value="Biofilm_reg_signaling"/>
</dbReference>
<dbReference type="PROSITE" id="PS50883">
    <property type="entry name" value="EAL"/>
    <property type="match status" value="1"/>
</dbReference>
<dbReference type="InterPro" id="IPR043128">
    <property type="entry name" value="Rev_trsase/Diguanyl_cyclase"/>
</dbReference>
<protein>
    <submittedName>
        <fullName evidence="5">Diguanylate cyclase (GGDEF)-like protein</fullName>
    </submittedName>
</protein>
<dbReference type="InterPro" id="IPR035919">
    <property type="entry name" value="EAL_sf"/>
</dbReference>
<feature type="domain" description="GGDEF" evidence="4">
    <location>
        <begin position="532"/>
        <end position="664"/>
    </location>
</feature>
<dbReference type="InterPro" id="IPR007890">
    <property type="entry name" value="CHASE2"/>
</dbReference>
<sequence length="941" mass="101016">MPSPTIRRRVARLTVADIRSLATLLVVAACLAGAFLSGAPAALDRTLSDARFLLGPRPASGGIVLVDIDARSLAEIGVWPWPRRLHADLLSAAATAGAARVAFDVDFSSRTRPEDDAAFAAALGSAGPETFLAAFVQHDPASGAVLASMPIPPLLAASWPVSINVPVADDGRVRRFPSSIDVDGEAIASMPAVLAGRETMDGDVGIDFGIDAASIPRVSFVDVLHGRIAPEQLRSRTLVVGATAIELHDLFPVPRAGIVSGSTVIALAAETLMQDRALASWRPSSGLPALLFVLGAWFALRHGLRRTLLAAAITALAIEAVAAWFYVERAVMAETAGLQLALAAVALWSLVREFDLRQFRLWVSRVETRNTARLLERVIDDGFDAIVIVDAQGRIMRINEVAQRLLDLPPGRRPDTVADLPPALVAVVETAMAAADEAAGPRHPARRMLELAGTGEARVLEYTVSPFWLEDRRRGRREANRLRYVSLLLHDVTDRERAQERLRFAAFHDSLTGLPNRRALEADLEGLAAERVPVALLAFDLDRFKGVNDALGHATGDAVLVETARRAAALLPAEATVFRIGGDEFLVLSRTADPRLVRALAERLVEAIGQDFDVNGHRISIGTSVGIAVEAEGCRDPSVLRRRADVALYQAKRTSAGPVVEFDRSMDEARLERLALERDLAAAIDAGAFELAYQPQIDLQSGRWTGAEALLRWRHPERGFVSPAEFVPVAEETGLIHRLGAFVLEVACRDAARWPAAIKIAVNVSPLQFLTGDIVGAVRSALASSGLDPKRLELEITESAFVGENHRLAGIFSDLLALGVTFALDDFGTGYSSLGYLHRFPIAKIKIDRSFVTDIPGNRHSMAVLRSVVVLADGLSIRTIAEGIETGQQAEILGELGCGEGQGYLYAKPLDIGQACALFAGGAKDGERGGRTERRARLAVV</sequence>
<evidence type="ECO:0000259" key="3">
    <source>
        <dbReference type="PROSITE" id="PS50883"/>
    </source>
</evidence>
<name>A0A7W6BYS6_9HYPH</name>
<evidence type="ECO:0000313" key="5">
    <source>
        <dbReference type="EMBL" id="MBB3937633.1"/>
    </source>
</evidence>
<gene>
    <name evidence="5" type="ORF">GGR05_003800</name>
</gene>
<evidence type="ECO:0000259" key="2">
    <source>
        <dbReference type="PROSITE" id="PS50112"/>
    </source>
</evidence>
<dbReference type="NCBIfam" id="TIGR00254">
    <property type="entry name" value="GGDEF"/>
    <property type="match status" value="1"/>
</dbReference>
<evidence type="ECO:0000259" key="4">
    <source>
        <dbReference type="PROSITE" id="PS50887"/>
    </source>
</evidence>
<dbReference type="OrthoDB" id="9814202at2"/>
<comment type="caution">
    <text evidence="5">The sequence shown here is derived from an EMBL/GenBank/DDBJ whole genome shotgun (WGS) entry which is preliminary data.</text>
</comment>
<dbReference type="Pfam" id="PF00990">
    <property type="entry name" value="GGDEF"/>
    <property type="match status" value="1"/>
</dbReference>
<dbReference type="Pfam" id="PF00563">
    <property type="entry name" value="EAL"/>
    <property type="match status" value="1"/>
</dbReference>
<feature type="transmembrane region" description="Helical" evidence="1">
    <location>
        <begin position="281"/>
        <end position="300"/>
    </location>
</feature>
<dbReference type="InterPro" id="IPR001633">
    <property type="entry name" value="EAL_dom"/>
</dbReference>
<feature type="domain" description="EAL" evidence="3">
    <location>
        <begin position="673"/>
        <end position="923"/>
    </location>
</feature>
<dbReference type="PROSITE" id="PS50112">
    <property type="entry name" value="PAS"/>
    <property type="match status" value="1"/>
</dbReference>
<keyword evidence="1" id="KW-0472">Membrane</keyword>
<dbReference type="RefSeq" id="WP_090966353.1">
    <property type="nucleotide sequence ID" value="NZ_FOOA01000027.1"/>
</dbReference>
<evidence type="ECO:0000313" key="6">
    <source>
        <dbReference type="Proteomes" id="UP000531216"/>
    </source>
</evidence>
<dbReference type="SUPFAM" id="SSF141868">
    <property type="entry name" value="EAL domain-like"/>
    <property type="match status" value="1"/>
</dbReference>
<dbReference type="PANTHER" id="PTHR44757:SF2">
    <property type="entry name" value="BIOFILM ARCHITECTURE MAINTENANCE PROTEIN MBAA"/>
    <property type="match status" value="1"/>
</dbReference>
<dbReference type="InterPro" id="IPR029787">
    <property type="entry name" value="Nucleotide_cyclase"/>
</dbReference>
<dbReference type="Gene3D" id="3.30.70.270">
    <property type="match status" value="1"/>
</dbReference>
<dbReference type="Gene3D" id="3.30.450.20">
    <property type="entry name" value="PAS domain"/>
    <property type="match status" value="1"/>
</dbReference>
<dbReference type="AlphaFoldDB" id="A0A7W6BYS6"/>
<dbReference type="SMART" id="SM00267">
    <property type="entry name" value="GGDEF"/>
    <property type="match status" value="1"/>
</dbReference>
<reference evidence="5 6" key="1">
    <citation type="submission" date="2020-08" db="EMBL/GenBank/DDBJ databases">
        <title>Genomic Encyclopedia of Type Strains, Phase IV (KMG-IV): sequencing the most valuable type-strain genomes for metagenomic binning, comparative biology and taxonomic classification.</title>
        <authorList>
            <person name="Goeker M."/>
        </authorList>
    </citation>
    <scope>NUCLEOTIDE SEQUENCE [LARGE SCALE GENOMIC DNA]</scope>
    <source>
        <strain evidence="5 6">DSM 25024</strain>
    </source>
</reference>
<organism evidence="5 6">
    <name type="scientific">Aureimonas phyllosphaerae</name>
    <dbReference type="NCBI Taxonomy" id="1166078"/>
    <lineage>
        <taxon>Bacteria</taxon>
        <taxon>Pseudomonadati</taxon>
        <taxon>Pseudomonadota</taxon>
        <taxon>Alphaproteobacteria</taxon>
        <taxon>Hyphomicrobiales</taxon>
        <taxon>Aurantimonadaceae</taxon>
        <taxon>Aureimonas</taxon>
    </lineage>
</organism>
<dbReference type="PROSITE" id="PS51257">
    <property type="entry name" value="PROKAR_LIPOPROTEIN"/>
    <property type="match status" value="1"/>
</dbReference>
<dbReference type="SMART" id="SM00052">
    <property type="entry name" value="EAL"/>
    <property type="match status" value="1"/>
</dbReference>
<accession>A0A7W6BYS6</accession>
<dbReference type="SMART" id="SM01080">
    <property type="entry name" value="CHASE2"/>
    <property type="match status" value="1"/>
</dbReference>
<proteinExistence type="predicted"/>
<dbReference type="InterPro" id="IPR000160">
    <property type="entry name" value="GGDEF_dom"/>
</dbReference>
<dbReference type="Pfam" id="PF05226">
    <property type="entry name" value="CHASE2"/>
    <property type="match status" value="1"/>
</dbReference>
<dbReference type="PROSITE" id="PS50887">
    <property type="entry name" value="GGDEF"/>
    <property type="match status" value="1"/>
</dbReference>
<dbReference type="Gene3D" id="3.20.20.450">
    <property type="entry name" value="EAL domain"/>
    <property type="match status" value="1"/>
</dbReference>
<feature type="transmembrane region" description="Helical" evidence="1">
    <location>
        <begin position="307"/>
        <end position="327"/>
    </location>
</feature>
<feature type="domain" description="PAS" evidence="2">
    <location>
        <begin position="371"/>
        <end position="410"/>
    </location>
</feature>
<evidence type="ECO:0000256" key="1">
    <source>
        <dbReference type="SAM" id="Phobius"/>
    </source>
</evidence>